<dbReference type="AlphaFoldDB" id="A0A5B9P2J2"/>
<name>A0A5B9P2J2_9BACT</name>
<evidence type="ECO:0000313" key="5">
    <source>
        <dbReference type="Proteomes" id="UP000322214"/>
    </source>
</evidence>
<reference evidence="4 5" key="1">
    <citation type="submission" date="2019-08" db="EMBL/GenBank/DDBJ databases">
        <title>Deep-cultivation of Planctomycetes and their phenomic and genomic characterization uncovers novel biology.</title>
        <authorList>
            <person name="Wiegand S."/>
            <person name="Jogler M."/>
            <person name="Boedeker C."/>
            <person name="Pinto D."/>
            <person name="Vollmers J."/>
            <person name="Rivas-Marin E."/>
            <person name="Kohn T."/>
            <person name="Peeters S.H."/>
            <person name="Heuer A."/>
            <person name="Rast P."/>
            <person name="Oberbeckmann S."/>
            <person name="Bunk B."/>
            <person name="Jeske O."/>
            <person name="Meyerdierks A."/>
            <person name="Storesund J.E."/>
            <person name="Kallscheuer N."/>
            <person name="Luecker S."/>
            <person name="Lage O.M."/>
            <person name="Pohl T."/>
            <person name="Merkel B.J."/>
            <person name="Hornburger P."/>
            <person name="Mueller R.-W."/>
            <person name="Bruemmer F."/>
            <person name="Labrenz M."/>
            <person name="Spormann A.M."/>
            <person name="Op den Camp H."/>
            <person name="Overmann J."/>
            <person name="Amann R."/>
            <person name="Jetten M.S.M."/>
            <person name="Mascher T."/>
            <person name="Medema M.H."/>
            <person name="Devos D.P."/>
            <person name="Kaster A.-K."/>
            <person name="Ovreas L."/>
            <person name="Rohde M."/>
            <person name="Galperin M.Y."/>
            <person name="Jogler C."/>
        </authorList>
    </citation>
    <scope>NUCLEOTIDE SEQUENCE [LARGE SCALE GENOMIC DNA]</scope>
    <source>
        <strain evidence="4 5">FC18</strain>
    </source>
</reference>
<dbReference type="STRING" id="980251.GCA_001642875_03113"/>
<feature type="compositionally biased region" description="Basic and acidic residues" evidence="2">
    <location>
        <begin position="421"/>
        <end position="434"/>
    </location>
</feature>
<keyword evidence="1" id="KW-0175">Coiled coil</keyword>
<feature type="compositionally biased region" description="Basic and acidic residues" evidence="2">
    <location>
        <begin position="549"/>
        <end position="564"/>
    </location>
</feature>
<feature type="transmembrane region" description="Helical" evidence="3">
    <location>
        <begin position="20"/>
        <end position="41"/>
    </location>
</feature>
<evidence type="ECO:0000256" key="2">
    <source>
        <dbReference type="SAM" id="MobiDB-lite"/>
    </source>
</evidence>
<evidence type="ECO:0008006" key="6">
    <source>
        <dbReference type="Google" id="ProtNLM"/>
    </source>
</evidence>
<feature type="compositionally biased region" description="Basic and acidic residues" evidence="2">
    <location>
        <begin position="480"/>
        <end position="492"/>
    </location>
</feature>
<proteinExistence type="predicted"/>
<dbReference type="RefSeq" id="WP_075085312.1">
    <property type="nucleotide sequence ID" value="NZ_CP042912.1"/>
</dbReference>
<sequence>MNDVNRQVTQARRRLNLYSFMHVLSWALFAGLIVAAIGLLVPKVWYLSFLETQDHHDAWTAGWLIGGCALSLIVAGLLSIRKFVDTSTAAIEVDKRFGLKERLSSALSIDDGTAETEVGQALLKDADRSAEVIDVRDKFRFERLKDLALPLIPIAILFAITFLPNAVFDKEAAASDATVEVENVKKAVKEMQKKIEKQRKSLEAAGLKDALAKLDSLKRKFDGLEPENMPDKKQALVELNDIKKEIEERQKELGGSKDLRESLNKLKDVGNGPAKKVAEAMSKGDMKMAAKAVKELAEKLKSGKMSEAEKKKLANDIKQLAKEFQKIQQQHKAKKEQLKKDIKKAMEQGDPNKAAKLQAKLDEMEKQQRQMDKMKKMAQKMQDCANCMKQGGGKKQQKNGQPQNGKKGEQGQAQQQQDLEDAAKGLEDLAKEMEQMEEELKEMEALEDLEKAIGEAKGGMNGKESDKPQWSKNAKGKGKGAGEREREEDKTGKYKSRVKGQLQKGQTVVTGDADGNNISGRSTSEVREIVRQSMSDKADPLENQVLPKSQRDHAKEYFEKLRGN</sequence>
<feature type="region of interest" description="Disordered" evidence="2">
    <location>
        <begin position="325"/>
        <end position="564"/>
    </location>
</feature>
<feature type="compositionally biased region" description="Basic and acidic residues" evidence="2">
    <location>
        <begin position="524"/>
        <end position="540"/>
    </location>
</feature>
<feature type="transmembrane region" description="Helical" evidence="3">
    <location>
        <begin position="147"/>
        <end position="168"/>
    </location>
</feature>
<dbReference type="OrthoDB" id="250171at2"/>
<protein>
    <recommendedName>
        <fullName evidence="6">Chromosome partition protein Smc</fullName>
    </recommendedName>
</protein>
<feature type="compositionally biased region" description="Basic and acidic residues" evidence="2">
    <location>
        <begin position="442"/>
        <end position="454"/>
    </location>
</feature>
<evidence type="ECO:0000256" key="1">
    <source>
        <dbReference type="SAM" id="Coils"/>
    </source>
</evidence>
<keyword evidence="3" id="KW-0472">Membrane</keyword>
<feature type="transmembrane region" description="Helical" evidence="3">
    <location>
        <begin position="61"/>
        <end position="80"/>
    </location>
</feature>
<keyword evidence="3" id="KW-0812">Transmembrane</keyword>
<organism evidence="4 5">
    <name type="scientific">Mariniblastus fucicola</name>
    <dbReference type="NCBI Taxonomy" id="980251"/>
    <lineage>
        <taxon>Bacteria</taxon>
        <taxon>Pseudomonadati</taxon>
        <taxon>Planctomycetota</taxon>
        <taxon>Planctomycetia</taxon>
        <taxon>Pirellulales</taxon>
        <taxon>Pirellulaceae</taxon>
        <taxon>Mariniblastus</taxon>
    </lineage>
</organism>
<dbReference type="Proteomes" id="UP000322214">
    <property type="component" value="Chromosome"/>
</dbReference>
<evidence type="ECO:0000313" key="4">
    <source>
        <dbReference type="EMBL" id="QEG20737.1"/>
    </source>
</evidence>
<feature type="compositionally biased region" description="Low complexity" evidence="2">
    <location>
        <begin position="398"/>
        <end position="417"/>
    </location>
</feature>
<feature type="coiled-coil region" evidence="1">
    <location>
        <begin position="174"/>
        <end position="208"/>
    </location>
</feature>
<evidence type="ECO:0000256" key="3">
    <source>
        <dbReference type="SAM" id="Phobius"/>
    </source>
</evidence>
<dbReference type="EMBL" id="CP042912">
    <property type="protein sequence ID" value="QEG20737.1"/>
    <property type="molecule type" value="Genomic_DNA"/>
</dbReference>
<gene>
    <name evidence="4" type="ORF">MFFC18_05880</name>
</gene>
<keyword evidence="3" id="KW-1133">Transmembrane helix</keyword>
<accession>A0A5B9P2J2</accession>
<feature type="compositionally biased region" description="Basic and acidic residues" evidence="2">
    <location>
        <begin position="359"/>
        <end position="375"/>
    </location>
</feature>
<feature type="compositionally biased region" description="Basic and acidic residues" evidence="2">
    <location>
        <begin position="335"/>
        <end position="347"/>
    </location>
</feature>
<keyword evidence="5" id="KW-1185">Reference proteome</keyword>
<dbReference type="KEGG" id="mff:MFFC18_05880"/>